<evidence type="ECO:0000313" key="2">
    <source>
        <dbReference type="Proteomes" id="UP000178724"/>
    </source>
</evidence>
<name>A0A1F4Q2Q6_UNCSA</name>
<evidence type="ECO:0000313" key="1">
    <source>
        <dbReference type="EMBL" id="OGB90251.1"/>
    </source>
</evidence>
<dbReference type="AlphaFoldDB" id="A0A1F4Q2Q6"/>
<reference evidence="1 2" key="1">
    <citation type="journal article" date="2016" name="Nat. Commun.">
        <title>Thousands of microbial genomes shed light on interconnected biogeochemical processes in an aquifer system.</title>
        <authorList>
            <person name="Anantharaman K."/>
            <person name="Brown C.T."/>
            <person name="Hug L.A."/>
            <person name="Sharon I."/>
            <person name="Castelle C.J."/>
            <person name="Probst A.J."/>
            <person name="Thomas B.C."/>
            <person name="Singh A."/>
            <person name="Wilkins M.J."/>
            <person name="Karaoz U."/>
            <person name="Brodie E.L."/>
            <person name="Williams K.H."/>
            <person name="Hubbard S.S."/>
            <person name="Banfield J.F."/>
        </authorList>
    </citation>
    <scope>NUCLEOTIDE SEQUENCE [LARGE SCALE GENOMIC DNA]</scope>
</reference>
<proteinExistence type="predicted"/>
<accession>A0A1F4Q2Q6</accession>
<dbReference type="Proteomes" id="UP000178724">
    <property type="component" value="Unassembled WGS sequence"/>
</dbReference>
<organism evidence="1 2">
    <name type="scientific">candidate division WOR-1 bacterium RIFCSPHIGHO2_01_FULL_53_15</name>
    <dbReference type="NCBI Taxonomy" id="1802564"/>
    <lineage>
        <taxon>Bacteria</taxon>
        <taxon>Bacillati</taxon>
        <taxon>Saganbacteria</taxon>
    </lineage>
</organism>
<dbReference type="EMBL" id="METM01000013">
    <property type="protein sequence ID" value="OGB90251.1"/>
    <property type="molecule type" value="Genomic_DNA"/>
</dbReference>
<comment type="caution">
    <text evidence="1">The sequence shown here is derived from an EMBL/GenBank/DDBJ whole genome shotgun (WGS) entry which is preliminary data.</text>
</comment>
<gene>
    <name evidence="1" type="ORF">A2625_02880</name>
</gene>
<protein>
    <submittedName>
        <fullName evidence="1">Uncharacterized protein</fullName>
    </submittedName>
</protein>
<sequence length="102" mass="11360">MMEPVFPIDPTIAAGRIARLPSAAGTARSAKVTEEFLTIFYKEMLKTAIKSPDLTFGDEEEKEKNSVFYSLNQDVMIEQFAHQLAKDQMERPGWLPAPGAAK</sequence>